<gene>
    <name evidence="8" type="ORF">CC78DRAFT_580144</name>
</gene>
<dbReference type="PROSITE" id="PS50048">
    <property type="entry name" value="ZN2_CY6_FUNGAL_2"/>
    <property type="match status" value="1"/>
</dbReference>
<keyword evidence="5" id="KW-0539">Nucleus</keyword>
<evidence type="ECO:0000256" key="3">
    <source>
        <dbReference type="ARBA" id="ARBA00023125"/>
    </source>
</evidence>
<evidence type="ECO:0000256" key="6">
    <source>
        <dbReference type="SAM" id="MobiDB-lite"/>
    </source>
</evidence>
<comment type="caution">
    <text evidence="8">The sequence shown here is derived from an EMBL/GenBank/DDBJ whole genome shotgun (WGS) entry which is preliminary data.</text>
</comment>
<comment type="subcellular location">
    <subcellularLocation>
        <location evidence="1">Nucleus</location>
    </subcellularLocation>
</comment>
<dbReference type="AlphaFoldDB" id="A0A9P4N4D7"/>
<dbReference type="GO" id="GO:0000976">
    <property type="term" value="F:transcription cis-regulatory region binding"/>
    <property type="evidence" value="ECO:0007669"/>
    <property type="project" value="TreeGrafter"/>
</dbReference>
<dbReference type="OrthoDB" id="2328572at2759"/>
<dbReference type="SUPFAM" id="SSF57701">
    <property type="entry name" value="Zn2/Cys6 DNA-binding domain"/>
    <property type="match status" value="1"/>
</dbReference>
<accession>A0A9P4N4D7</accession>
<dbReference type="InterPro" id="IPR051089">
    <property type="entry name" value="prtT"/>
</dbReference>
<feature type="region of interest" description="Disordered" evidence="6">
    <location>
        <begin position="99"/>
        <end position="168"/>
    </location>
</feature>
<evidence type="ECO:0000259" key="7">
    <source>
        <dbReference type="PROSITE" id="PS50048"/>
    </source>
</evidence>
<dbReference type="CDD" id="cd00067">
    <property type="entry name" value="GAL4"/>
    <property type="match status" value="1"/>
</dbReference>
<evidence type="ECO:0000313" key="8">
    <source>
        <dbReference type="EMBL" id="KAF2264628.1"/>
    </source>
</evidence>
<keyword evidence="3" id="KW-0238">DNA-binding</keyword>
<dbReference type="GO" id="GO:0008270">
    <property type="term" value="F:zinc ion binding"/>
    <property type="evidence" value="ECO:0007669"/>
    <property type="project" value="InterPro"/>
</dbReference>
<organism evidence="8 9">
    <name type="scientific">Lojkania enalia</name>
    <dbReference type="NCBI Taxonomy" id="147567"/>
    <lineage>
        <taxon>Eukaryota</taxon>
        <taxon>Fungi</taxon>
        <taxon>Dikarya</taxon>
        <taxon>Ascomycota</taxon>
        <taxon>Pezizomycotina</taxon>
        <taxon>Dothideomycetes</taxon>
        <taxon>Pleosporomycetidae</taxon>
        <taxon>Pleosporales</taxon>
        <taxon>Pleosporales incertae sedis</taxon>
        <taxon>Lojkania</taxon>
    </lineage>
</organism>
<evidence type="ECO:0000256" key="4">
    <source>
        <dbReference type="ARBA" id="ARBA00023163"/>
    </source>
</evidence>
<dbReference type="Pfam" id="PF00172">
    <property type="entry name" value="Zn_clus"/>
    <property type="match status" value="1"/>
</dbReference>
<dbReference type="GO" id="GO:0005634">
    <property type="term" value="C:nucleus"/>
    <property type="evidence" value="ECO:0007669"/>
    <property type="project" value="UniProtKB-SubCell"/>
</dbReference>
<feature type="domain" description="Zn(2)-C6 fungal-type" evidence="7">
    <location>
        <begin position="24"/>
        <end position="54"/>
    </location>
</feature>
<dbReference type="PANTHER" id="PTHR31845:SF17">
    <property type="entry name" value="ZN(II)2CYS6 TRANSCRIPTION FACTOR (EUROFUNG)"/>
    <property type="match status" value="1"/>
</dbReference>
<dbReference type="Proteomes" id="UP000800093">
    <property type="component" value="Unassembled WGS sequence"/>
</dbReference>
<dbReference type="InterPro" id="IPR036864">
    <property type="entry name" value="Zn2-C6_fun-type_DNA-bd_sf"/>
</dbReference>
<feature type="compositionally biased region" description="Low complexity" evidence="6">
    <location>
        <begin position="99"/>
        <end position="109"/>
    </location>
</feature>
<reference evidence="9" key="1">
    <citation type="journal article" date="2020" name="Stud. Mycol.">
        <title>101 Dothideomycetes genomes: A test case for predicting lifestyles and emergence of pathogens.</title>
        <authorList>
            <person name="Haridas S."/>
            <person name="Albert R."/>
            <person name="Binder M."/>
            <person name="Bloem J."/>
            <person name="LaButti K."/>
            <person name="Salamov A."/>
            <person name="Andreopoulos B."/>
            <person name="Baker S."/>
            <person name="Barry K."/>
            <person name="Bills G."/>
            <person name="Bluhm B."/>
            <person name="Cannon C."/>
            <person name="Castanera R."/>
            <person name="Culley D."/>
            <person name="Daum C."/>
            <person name="Ezra D."/>
            <person name="Gonzalez J."/>
            <person name="Henrissat B."/>
            <person name="Kuo A."/>
            <person name="Liang C."/>
            <person name="Lipzen A."/>
            <person name="Lutzoni F."/>
            <person name="Magnuson J."/>
            <person name="Mondo S."/>
            <person name="Nolan M."/>
            <person name="Ohm R."/>
            <person name="Pangilinan J."/>
            <person name="Park H.-J."/>
            <person name="Ramirez L."/>
            <person name="Alfaro M."/>
            <person name="Sun H."/>
            <person name="Tritt A."/>
            <person name="Yoshinaga Y."/>
            <person name="Zwiers L.-H."/>
            <person name="Turgeon B."/>
            <person name="Goodwin S."/>
            <person name="Spatafora J."/>
            <person name="Crous P."/>
            <person name="Grigoriev I."/>
        </authorList>
    </citation>
    <scope>NUCLEOTIDE SEQUENCE [LARGE SCALE GENOMIC DNA]</scope>
    <source>
        <strain evidence="9">CBS 304.66</strain>
    </source>
</reference>
<evidence type="ECO:0000313" key="9">
    <source>
        <dbReference type="Proteomes" id="UP000800093"/>
    </source>
</evidence>
<keyword evidence="2" id="KW-0805">Transcription regulation</keyword>
<evidence type="ECO:0000256" key="1">
    <source>
        <dbReference type="ARBA" id="ARBA00004123"/>
    </source>
</evidence>
<keyword evidence="4" id="KW-0804">Transcription</keyword>
<dbReference type="SMART" id="SM00066">
    <property type="entry name" value="GAL4"/>
    <property type="match status" value="1"/>
</dbReference>
<protein>
    <recommendedName>
        <fullName evidence="7">Zn(2)-C6 fungal-type domain-containing protein</fullName>
    </recommendedName>
</protein>
<dbReference type="InterPro" id="IPR001138">
    <property type="entry name" value="Zn2Cys6_DnaBD"/>
</dbReference>
<dbReference type="PANTHER" id="PTHR31845">
    <property type="entry name" value="FINGER DOMAIN PROTEIN, PUTATIVE-RELATED"/>
    <property type="match status" value="1"/>
</dbReference>
<name>A0A9P4N4D7_9PLEO</name>
<dbReference type="Gene3D" id="4.10.240.10">
    <property type="entry name" value="Zn(2)-C6 fungal-type DNA-binding domain"/>
    <property type="match status" value="1"/>
</dbReference>
<evidence type="ECO:0000256" key="2">
    <source>
        <dbReference type="ARBA" id="ARBA00023015"/>
    </source>
</evidence>
<dbReference type="EMBL" id="ML986614">
    <property type="protein sequence ID" value="KAF2264628.1"/>
    <property type="molecule type" value="Genomic_DNA"/>
</dbReference>
<evidence type="ECO:0000256" key="5">
    <source>
        <dbReference type="ARBA" id="ARBA00023242"/>
    </source>
</evidence>
<dbReference type="GO" id="GO:0000981">
    <property type="term" value="F:DNA-binding transcription factor activity, RNA polymerase II-specific"/>
    <property type="evidence" value="ECO:0007669"/>
    <property type="project" value="InterPro"/>
</dbReference>
<proteinExistence type="predicted"/>
<sequence length="384" mass="42368">MLIASGTGTNVGSKRTRPIKFRAACTQCNGAKVKCSGERTGCERCRDLDLQCIYMESRVGKVPGVRARKKSIHQHTSIAQLNAQDGTYMIAPVQQVSTLSPSSTSAPTLIDDSNDPVLQWTTDNDQGPYTDFLDETPNSHVAHQSSNQLPNSASLPSSSSTSSEPSMPALEFDIDDLLRYPLEQDQHITTPVPAQQLEEQDTRRRAELDSQCVMLCCQIASELESYMVADIKSLRIVLGIVRKGVERLNEAVGLQQGSRNFRCMAMFGVIIYQIIELLESGCSCFIDVNGNCKDNFTAQIQGMLPGLTLGGFGMNPEEQSAWRSHIVLKEIQQSSETLQKIKKLMVVGENGTSKGPSTPEERERCFVDMENRLRTLSEKVAARK</sequence>
<keyword evidence="9" id="KW-1185">Reference proteome</keyword>
<feature type="compositionally biased region" description="Low complexity" evidence="6">
    <location>
        <begin position="144"/>
        <end position="168"/>
    </location>
</feature>